<dbReference type="Proteomes" id="UP001162992">
    <property type="component" value="Chromosome 19"/>
</dbReference>
<dbReference type="EMBL" id="CM055110">
    <property type="protein sequence ID" value="KAJ7521440.1"/>
    <property type="molecule type" value="Genomic_DNA"/>
</dbReference>
<evidence type="ECO:0000313" key="1">
    <source>
        <dbReference type="EMBL" id="KAJ7521440.1"/>
    </source>
</evidence>
<keyword evidence="2" id="KW-1185">Reference proteome</keyword>
<evidence type="ECO:0000313" key="2">
    <source>
        <dbReference type="Proteomes" id="UP001162992"/>
    </source>
</evidence>
<accession>A0ACC2AV80</accession>
<comment type="caution">
    <text evidence="1">The sequence shown here is derived from an EMBL/GenBank/DDBJ whole genome shotgun (WGS) entry which is preliminary data.</text>
</comment>
<protein>
    <submittedName>
        <fullName evidence="1">Uncharacterized protein</fullName>
    </submittedName>
</protein>
<proteinExistence type="predicted"/>
<gene>
    <name evidence="1" type="ORF">O6H91_19G054700</name>
</gene>
<organism evidence="1 2">
    <name type="scientific">Diphasiastrum complanatum</name>
    <name type="common">Issler's clubmoss</name>
    <name type="synonym">Lycopodium complanatum</name>
    <dbReference type="NCBI Taxonomy" id="34168"/>
    <lineage>
        <taxon>Eukaryota</taxon>
        <taxon>Viridiplantae</taxon>
        <taxon>Streptophyta</taxon>
        <taxon>Embryophyta</taxon>
        <taxon>Tracheophyta</taxon>
        <taxon>Lycopodiopsida</taxon>
        <taxon>Lycopodiales</taxon>
        <taxon>Lycopodiaceae</taxon>
        <taxon>Lycopodioideae</taxon>
        <taxon>Diphasiastrum</taxon>
    </lineage>
</organism>
<reference evidence="2" key="1">
    <citation type="journal article" date="2024" name="Proc. Natl. Acad. Sci. U.S.A.">
        <title>Extraordinary preservation of gene collinearity over three hundred million years revealed in homosporous lycophytes.</title>
        <authorList>
            <person name="Li C."/>
            <person name="Wickell D."/>
            <person name="Kuo L.Y."/>
            <person name="Chen X."/>
            <person name="Nie B."/>
            <person name="Liao X."/>
            <person name="Peng D."/>
            <person name="Ji J."/>
            <person name="Jenkins J."/>
            <person name="Williams M."/>
            <person name="Shu S."/>
            <person name="Plott C."/>
            <person name="Barry K."/>
            <person name="Rajasekar S."/>
            <person name="Grimwood J."/>
            <person name="Han X."/>
            <person name="Sun S."/>
            <person name="Hou Z."/>
            <person name="He W."/>
            <person name="Dai G."/>
            <person name="Sun C."/>
            <person name="Schmutz J."/>
            <person name="Leebens-Mack J.H."/>
            <person name="Li F.W."/>
            <person name="Wang L."/>
        </authorList>
    </citation>
    <scope>NUCLEOTIDE SEQUENCE [LARGE SCALE GENOMIC DNA]</scope>
    <source>
        <strain evidence="2">cv. PW_Plant_1</strain>
    </source>
</reference>
<sequence length="338" mass="37653">MVPPPWQDVYDPRTNNSLVTHNLLEEYAVLPVVDLGLLCQGNEAEIQKLVMAAKEWGFLQVANHGVSRKLLNEMEDQACRAFALPGEAKMRAEPAAGSFHGYLSKSEDNVSRMLWSEALRLPLNPLQREDVITKLWPEGNAAFSSAVEKYIATVEQILLQLLKNLASGIGLDPLHFTQDVSNDGHSAVLRMNFYPTSSKSSAPTLGLVAHSDPQVLTILHQNGVDGLQILKDDKWVAVKVRRGSFVVNVGDILQVMSNDLYTSVVHRVVMKRDQFRVTILCGMSLHPKAIVRPAPELVTDKRTLQYRPFTPEEYFISLLSNGVYGKTHLDRFKTSPGL</sequence>
<name>A0ACC2AV80_DIPCM</name>